<feature type="transmembrane region" description="Helical" evidence="1">
    <location>
        <begin position="312"/>
        <end position="328"/>
    </location>
</feature>
<dbReference type="Proteomes" id="UP000271587">
    <property type="component" value="Chromosome"/>
</dbReference>
<accession>A0A3G6J0J5</accession>
<organism evidence="2 3">
    <name type="scientific">Corynebacterium gerontici</name>
    <dbReference type="NCBI Taxonomy" id="2079234"/>
    <lineage>
        <taxon>Bacteria</taxon>
        <taxon>Bacillati</taxon>
        <taxon>Actinomycetota</taxon>
        <taxon>Actinomycetes</taxon>
        <taxon>Mycobacteriales</taxon>
        <taxon>Corynebacteriaceae</taxon>
        <taxon>Corynebacterium</taxon>
    </lineage>
</organism>
<feature type="transmembrane region" description="Helical" evidence="1">
    <location>
        <begin position="12"/>
        <end position="31"/>
    </location>
</feature>
<evidence type="ECO:0000313" key="2">
    <source>
        <dbReference type="EMBL" id="AZA11551.1"/>
    </source>
</evidence>
<name>A0A3G6J0J5_9CORY</name>
<sequence>MHRIERVQQLSAGRWWLIWAFTRAIIVLRALQHPWTQGDPKYYFAELSTESSTALQEYPSVAVWPLRLVFWLSQSNEAAFIVLFSVLCLLFDATFFAILRRHHAPMLALGFWCAMGVLMPEMLLWRFDIIPGVLVGLAALYLHHHRSQVLLATAAMMKLWPFALAPAIAGRLHARKTWRNVAVYGTSIAMLGGLTVALGGIERLLSPLSYQGARGVQIESLAATPLMFAAIIAPDRYSVKYAASKSFEITGPGAAVMQHASSLLMLGCALLVLIWLGRALLRGPLPRELNVAWMLLVLLVLLGANKVFSPQYLWWLAPLLAVALMLRPDGLPRMMTWLCLLCALCTSLVYPTWYHQIDHVPFDGLPGAIALVTRNVLLVILMVPSAMWVLREHRAALPAYKAIDKTLN</sequence>
<feature type="transmembrane region" description="Helical" evidence="1">
    <location>
        <begin position="106"/>
        <end position="127"/>
    </location>
</feature>
<feature type="transmembrane region" description="Helical" evidence="1">
    <location>
        <begin position="181"/>
        <end position="201"/>
    </location>
</feature>
<evidence type="ECO:0000313" key="3">
    <source>
        <dbReference type="Proteomes" id="UP000271587"/>
    </source>
</evidence>
<dbReference type="KEGG" id="cgk:CGERO_06220"/>
<feature type="transmembrane region" description="Helical" evidence="1">
    <location>
        <begin position="256"/>
        <end position="277"/>
    </location>
</feature>
<keyword evidence="1" id="KW-1133">Transmembrane helix</keyword>
<evidence type="ECO:0000256" key="1">
    <source>
        <dbReference type="SAM" id="Phobius"/>
    </source>
</evidence>
<evidence type="ECO:0008006" key="4">
    <source>
        <dbReference type="Google" id="ProtNLM"/>
    </source>
</evidence>
<feature type="transmembrane region" description="Helical" evidence="1">
    <location>
        <begin position="365"/>
        <end position="390"/>
    </location>
</feature>
<feature type="transmembrane region" description="Helical" evidence="1">
    <location>
        <begin position="78"/>
        <end position="99"/>
    </location>
</feature>
<gene>
    <name evidence="2" type="ORF">CGERO_06220</name>
</gene>
<keyword evidence="1" id="KW-0812">Transmembrane</keyword>
<dbReference type="AlphaFoldDB" id="A0A3G6J0J5"/>
<feature type="transmembrane region" description="Helical" evidence="1">
    <location>
        <begin position="289"/>
        <end position="306"/>
    </location>
</feature>
<protein>
    <recommendedName>
        <fullName evidence="4">DUF2029 domain-containing protein</fullName>
    </recommendedName>
</protein>
<dbReference type="EMBL" id="CP033897">
    <property type="protein sequence ID" value="AZA11551.1"/>
    <property type="molecule type" value="Genomic_DNA"/>
</dbReference>
<feature type="transmembrane region" description="Helical" evidence="1">
    <location>
        <begin position="147"/>
        <end position="169"/>
    </location>
</feature>
<feature type="transmembrane region" description="Helical" evidence="1">
    <location>
        <begin position="335"/>
        <end position="353"/>
    </location>
</feature>
<reference evidence="2 3" key="1">
    <citation type="submission" date="2018-11" db="EMBL/GenBank/DDBJ databases">
        <authorList>
            <person name="Kleinhagauer T."/>
            <person name="Glaeser S.P."/>
            <person name="Spergser J."/>
            <person name="Ruckert C."/>
            <person name="Kaempfer P."/>
            <person name="Busse H.-J."/>
        </authorList>
    </citation>
    <scope>NUCLEOTIDE SEQUENCE [LARGE SCALE GENOMIC DNA]</scope>
    <source>
        <strain evidence="2 3">W8</strain>
    </source>
</reference>
<proteinExistence type="predicted"/>
<keyword evidence="3" id="KW-1185">Reference proteome</keyword>
<keyword evidence="1" id="KW-0472">Membrane</keyword>